<name>X1VV09_9ZZZZ</name>
<dbReference type="EMBL" id="BARW01040960">
    <property type="protein sequence ID" value="GAJ21586.1"/>
    <property type="molecule type" value="Genomic_DNA"/>
</dbReference>
<evidence type="ECO:0000313" key="1">
    <source>
        <dbReference type="EMBL" id="GAJ21586.1"/>
    </source>
</evidence>
<reference evidence="1" key="1">
    <citation type="journal article" date="2014" name="Front. Microbiol.">
        <title>High frequency of phylogenetically diverse reductive dehalogenase-homologous genes in deep subseafloor sedimentary metagenomes.</title>
        <authorList>
            <person name="Kawai M."/>
            <person name="Futagami T."/>
            <person name="Toyoda A."/>
            <person name="Takaki Y."/>
            <person name="Nishi S."/>
            <person name="Hori S."/>
            <person name="Arai W."/>
            <person name="Tsubouchi T."/>
            <person name="Morono Y."/>
            <person name="Uchiyama I."/>
            <person name="Ito T."/>
            <person name="Fujiyama A."/>
            <person name="Inagaki F."/>
            <person name="Takami H."/>
        </authorList>
    </citation>
    <scope>NUCLEOTIDE SEQUENCE</scope>
    <source>
        <strain evidence="1">Expedition CK06-06</strain>
    </source>
</reference>
<dbReference type="AlphaFoldDB" id="X1VV09"/>
<protein>
    <submittedName>
        <fullName evidence="1">Uncharacterized protein</fullName>
    </submittedName>
</protein>
<comment type="caution">
    <text evidence="1">The sequence shown here is derived from an EMBL/GenBank/DDBJ whole genome shotgun (WGS) entry which is preliminary data.</text>
</comment>
<accession>X1VV09</accession>
<gene>
    <name evidence="1" type="ORF">S12H4_61611</name>
</gene>
<sequence length="49" mass="5596">MIVPEIGRKMLTDAIDKWLGVDAYKNYLSVLETGRSSAKELVEERLNNE</sequence>
<organism evidence="1">
    <name type="scientific">marine sediment metagenome</name>
    <dbReference type="NCBI Taxonomy" id="412755"/>
    <lineage>
        <taxon>unclassified sequences</taxon>
        <taxon>metagenomes</taxon>
        <taxon>ecological metagenomes</taxon>
    </lineage>
</organism>
<proteinExistence type="predicted"/>